<name>A0A5C3KG15_COPMA</name>
<evidence type="ECO:0000313" key="4">
    <source>
        <dbReference type="Proteomes" id="UP000307440"/>
    </source>
</evidence>
<organism evidence="3 4">
    <name type="scientific">Coprinopsis marcescibilis</name>
    <name type="common">Agaric fungus</name>
    <name type="synonym">Psathyrella marcescibilis</name>
    <dbReference type="NCBI Taxonomy" id="230819"/>
    <lineage>
        <taxon>Eukaryota</taxon>
        <taxon>Fungi</taxon>
        <taxon>Dikarya</taxon>
        <taxon>Basidiomycota</taxon>
        <taxon>Agaricomycotina</taxon>
        <taxon>Agaricomycetes</taxon>
        <taxon>Agaricomycetidae</taxon>
        <taxon>Agaricales</taxon>
        <taxon>Agaricineae</taxon>
        <taxon>Psathyrellaceae</taxon>
        <taxon>Coprinopsis</taxon>
    </lineage>
</organism>
<sequence length="151" mass="16717">MNLKQFATAGSVLVILHAVMATEVPAEAVEARASDVDVEAREPFFFLAPLAARIGMGIGRKVIGKVAGKAARKGASQGAQNHHQNRQNRKRKRSFEDDDVLSARDILELEDEAVLIARETFVDFFEERGLGSGEDLEDLFERALEDYDELD</sequence>
<gene>
    <name evidence="3" type="ORF">FA15DRAFT_697761</name>
</gene>
<feature type="chain" id="PRO_5022895164" evidence="2">
    <location>
        <begin position="22"/>
        <end position="151"/>
    </location>
</feature>
<feature type="signal peptide" evidence="2">
    <location>
        <begin position="1"/>
        <end position="21"/>
    </location>
</feature>
<protein>
    <submittedName>
        <fullName evidence="3">Uncharacterized protein</fullName>
    </submittedName>
</protein>
<dbReference type="AlphaFoldDB" id="A0A5C3KG15"/>
<accession>A0A5C3KG15</accession>
<reference evidence="3 4" key="1">
    <citation type="journal article" date="2019" name="Nat. Ecol. Evol.">
        <title>Megaphylogeny resolves global patterns of mushroom evolution.</title>
        <authorList>
            <person name="Varga T."/>
            <person name="Krizsan K."/>
            <person name="Foldi C."/>
            <person name="Dima B."/>
            <person name="Sanchez-Garcia M."/>
            <person name="Sanchez-Ramirez S."/>
            <person name="Szollosi G.J."/>
            <person name="Szarkandi J.G."/>
            <person name="Papp V."/>
            <person name="Albert L."/>
            <person name="Andreopoulos W."/>
            <person name="Angelini C."/>
            <person name="Antonin V."/>
            <person name="Barry K.W."/>
            <person name="Bougher N.L."/>
            <person name="Buchanan P."/>
            <person name="Buyck B."/>
            <person name="Bense V."/>
            <person name="Catcheside P."/>
            <person name="Chovatia M."/>
            <person name="Cooper J."/>
            <person name="Damon W."/>
            <person name="Desjardin D."/>
            <person name="Finy P."/>
            <person name="Geml J."/>
            <person name="Haridas S."/>
            <person name="Hughes K."/>
            <person name="Justo A."/>
            <person name="Karasinski D."/>
            <person name="Kautmanova I."/>
            <person name="Kiss B."/>
            <person name="Kocsube S."/>
            <person name="Kotiranta H."/>
            <person name="LaButti K.M."/>
            <person name="Lechner B.E."/>
            <person name="Liimatainen K."/>
            <person name="Lipzen A."/>
            <person name="Lukacs Z."/>
            <person name="Mihaltcheva S."/>
            <person name="Morgado L.N."/>
            <person name="Niskanen T."/>
            <person name="Noordeloos M.E."/>
            <person name="Ohm R.A."/>
            <person name="Ortiz-Santana B."/>
            <person name="Ovrebo C."/>
            <person name="Racz N."/>
            <person name="Riley R."/>
            <person name="Savchenko A."/>
            <person name="Shiryaev A."/>
            <person name="Soop K."/>
            <person name="Spirin V."/>
            <person name="Szebenyi C."/>
            <person name="Tomsovsky M."/>
            <person name="Tulloss R.E."/>
            <person name="Uehling J."/>
            <person name="Grigoriev I.V."/>
            <person name="Vagvolgyi C."/>
            <person name="Papp T."/>
            <person name="Martin F.M."/>
            <person name="Miettinen O."/>
            <person name="Hibbett D.S."/>
            <person name="Nagy L.G."/>
        </authorList>
    </citation>
    <scope>NUCLEOTIDE SEQUENCE [LARGE SCALE GENOMIC DNA]</scope>
    <source>
        <strain evidence="3 4">CBS 121175</strain>
    </source>
</reference>
<feature type="compositionally biased region" description="Basic residues" evidence="1">
    <location>
        <begin position="83"/>
        <end position="93"/>
    </location>
</feature>
<evidence type="ECO:0000256" key="1">
    <source>
        <dbReference type="SAM" id="MobiDB-lite"/>
    </source>
</evidence>
<dbReference type="EMBL" id="ML210364">
    <property type="protein sequence ID" value="TFK19020.1"/>
    <property type="molecule type" value="Genomic_DNA"/>
</dbReference>
<proteinExistence type="predicted"/>
<keyword evidence="4" id="KW-1185">Reference proteome</keyword>
<feature type="region of interest" description="Disordered" evidence="1">
    <location>
        <begin position="69"/>
        <end position="96"/>
    </location>
</feature>
<keyword evidence="2" id="KW-0732">Signal</keyword>
<evidence type="ECO:0000313" key="3">
    <source>
        <dbReference type="EMBL" id="TFK19020.1"/>
    </source>
</evidence>
<evidence type="ECO:0000256" key="2">
    <source>
        <dbReference type="SAM" id="SignalP"/>
    </source>
</evidence>
<dbReference type="Proteomes" id="UP000307440">
    <property type="component" value="Unassembled WGS sequence"/>
</dbReference>